<accession>A0AAV2FWZ2</accession>
<keyword evidence="1" id="KW-0540">Nuclease</keyword>
<dbReference type="Pfam" id="PF01612">
    <property type="entry name" value="DNA_pol_A_exo1"/>
    <property type="match status" value="1"/>
</dbReference>
<dbReference type="InterPro" id="IPR012337">
    <property type="entry name" value="RNaseH-like_sf"/>
</dbReference>
<evidence type="ECO:0000313" key="4">
    <source>
        <dbReference type="EMBL" id="CAL1402866.1"/>
    </source>
</evidence>
<keyword evidence="2" id="KW-0378">Hydrolase</keyword>
<keyword evidence="5" id="KW-1185">Reference proteome</keyword>
<dbReference type="InterPro" id="IPR051132">
    <property type="entry name" value="3-5_Exonuclease_domain"/>
</dbReference>
<dbReference type="GO" id="GO:0008408">
    <property type="term" value="F:3'-5' exonuclease activity"/>
    <property type="evidence" value="ECO:0007669"/>
    <property type="project" value="InterPro"/>
</dbReference>
<dbReference type="SUPFAM" id="SSF53098">
    <property type="entry name" value="Ribonuclease H-like"/>
    <property type="match status" value="1"/>
</dbReference>
<dbReference type="EMBL" id="OZ034820">
    <property type="protein sequence ID" value="CAL1402866.1"/>
    <property type="molecule type" value="Genomic_DNA"/>
</dbReference>
<dbReference type="InterPro" id="IPR002562">
    <property type="entry name" value="3'-5'_exonuclease_dom"/>
</dbReference>
<gene>
    <name evidence="4" type="ORF">LTRI10_LOCUS42836</name>
</gene>
<dbReference type="GO" id="GO:0003676">
    <property type="term" value="F:nucleic acid binding"/>
    <property type="evidence" value="ECO:0007669"/>
    <property type="project" value="InterPro"/>
</dbReference>
<evidence type="ECO:0000259" key="3">
    <source>
        <dbReference type="Pfam" id="PF01612"/>
    </source>
</evidence>
<dbReference type="GO" id="GO:0005634">
    <property type="term" value="C:nucleus"/>
    <property type="evidence" value="ECO:0007669"/>
    <property type="project" value="TreeGrafter"/>
</dbReference>
<evidence type="ECO:0000256" key="1">
    <source>
        <dbReference type="ARBA" id="ARBA00022722"/>
    </source>
</evidence>
<dbReference type="AlphaFoldDB" id="A0AAV2FWZ2"/>
<dbReference type="GO" id="GO:0006139">
    <property type="term" value="P:nucleobase-containing compound metabolic process"/>
    <property type="evidence" value="ECO:0007669"/>
    <property type="project" value="InterPro"/>
</dbReference>
<protein>
    <recommendedName>
        <fullName evidence="3">3'-5' exonuclease domain-containing protein</fullName>
    </recommendedName>
</protein>
<dbReference type="PANTHER" id="PTHR13620">
    <property type="entry name" value="3-5 EXONUCLEASE"/>
    <property type="match status" value="1"/>
</dbReference>
<name>A0AAV2FWZ2_9ROSI</name>
<proteinExistence type="predicted"/>
<reference evidence="4 5" key="1">
    <citation type="submission" date="2024-04" db="EMBL/GenBank/DDBJ databases">
        <authorList>
            <person name="Fracassetti M."/>
        </authorList>
    </citation>
    <scope>NUCLEOTIDE SEQUENCE [LARGE SCALE GENOMIC DNA]</scope>
</reference>
<sequence length="211" mass="23817">MNDRYISISAGEEFSHKRNFTVDFFGHRIITTVTSTPAVAREWLYGLLRFHRPRRYKLVVGLGVQWRPPYANTAATLQLCIGTRCLIFQLLHADFAPRILERVLADPTITFVGVWNQNDARLLQSSRHQLQVAKLLDLRSIAAASRGLSTTSSMEALAEGVLGYSGVHKPNWVGTSDWNAYRLSDAQVQYACVDAFVSFSLGKELEAWNWN</sequence>
<dbReference type="GO" id="GO:0005737">
    <property type="term" value="C:cytoplasm"/>
    <property type="evidence" value="ECO:0007669"/>
    <property type="project" value="TreeGrafter"/>
</dbReference>
<dbReference type="InterPro" id="IPR036397">
    <property type="entry name" value="RNaseH_sf"/>
</dbReference>
<dbReference type="PANTHER" id="PTHR13620:SF59">
    <property type="entry name" value="POLYNUCLEOTIDYL TRANSFERASE, RIBONUCLEASE H-LIKE SUPERFAMILY PROTEIN"/>
    <property type="match status" value="1"/>
</dbReference>
<dbReference type="CDD" id="cd06141">
    <property type="entry name" value="WRN_exo"/>
    <property type="match status" value="1"/>
</dbReference>
<feature type="domain" description="3'-5' exonuclease" evidence="3">
    <location>
        <begin position="71"/>
        <end position="206"/>
    </location>
</feature>
<organism evidence="4 5">
    <name type="scientific">Linum trigynum</name>
    <dbReference type="NCBI Taxonomy" id="586398"/>
    <lineage>
        <taxon>Eukaryota</taxon>
        <taxon>Viridiplantae</taxon>
        <taxon>Streptophyta</taxon>
        <taxon>Embryophyta</taxon>
        <taxon>Tracheophyta</taxon>
        <taxon>Spermatophyta</taxon>
        <taxon>Magnoliopsida</taxon>
        <taxon>eudicotyledons</taxon>
        <taxon>Gunneridae</taxon>
        <taxon>Pentapetalae</taxon>
        <taxon>rosids</taxon>
        <taxon>fabids</taxon>
        <taxon>Malpighiales</taxon>
        <taxon>Linaceae</taxon>
        <taxon>Linum</taxon>
    </lineage>
</organism>
<evidence type="ECO:0000313" key="5">
    <source>
        <dbReference type="Proteomes" id="UP001497516"/>
    </source>
</evidence>
<evidence type="ECO:0000256" key="2">
    <source>
        <dbReference type="ARBA" id="ARBA00022801"/>
    </source>
</evidence>
<dbReference type="Gene3D" id="3.30.420.10">
    <property type="entry name" value="Ribonuclease H-like superfamily/Ribonuclease H"/>
    <property type="match status" value="1"/>
</dbReference>
<dbReference type="Proteomes" id="UP001497516">
    <property type="component" value="Chromosome 7"/>
</dbReference>